<gene>
    <name evidence="16" type="primary">cls</name>
    <name evidence="16" type="ORF">HYG86_12420</name>
</gene>
<feature type="active site" evidence="13">
    <location>
        <position position="388"/>
    </location>
</feature>
<dbReference type="FunFam" id="3.30.870.10:FF:000014">
    <property type="entry name" value="Cardiolipin synthase"/>
    <property type="match status" value="1"/>
</dbReference>
<dbReference type="Proteomes" id="UP000516160">
    <property type="component" value="Chromosome"/>
</dbReference>
<evidence type="ECO:0000256" key="1">
    <source>
        <dbReference type="ARBA" id="ARBA00004651"/>
    </source>
</evidence>
<dbReference type="PANTHER" id="PTHR21248:SF22">
    <property type="entry name" value="PHOSPHOLIPASE D"/>
    <property type="match status" value="1"/>
</dbReference>
<dbReference type="InterPro" id="IPR025202">
    <property type="entry name" value="PLD-like_dom"/>
</dbReference>
<evidence type="ECO:0000256" key="6">
    <source>
        <dbReference type="ARBA" id="ARBA00022737"/>
    </source>
</evidence>
<feature type="domain" description="PLD phosphodiesterase" evidence="15">
    <location>
        <begin position="381"/>
        <end position="408"/>
    </location>
</feature>
<dbReference type="EC" id="2.7.8.-" evidence="13 14"/>
<keyword evidence="7 13" id="KW-1133">Transmembrane helix</keyword>
<dbReference type="InterPro" id="IPR022924">
    <property type="entry name" value="Cardiolipin_synthase"/>
</dbReference>
<keyword evidence="17" id="KW-1185">Reference proteome</keyword>
<evidence type="ECO:0000256" key="8">
    <source>
        <dbReference type="ARBA" id="ARBA00023098"/>
    </source>
</evidence>
<evidence type="ECO:0000256" key="12">
    <source>
        <dbReference type="ARBA" id="ARBA00057569"/>
    </source>
</evidence>
<evidence type="ECO:0000256" key="11">
    <source>
        <dbReference type="ARBA" id="ARBA00023264"/>
    </source>
</evidence>
<accession>A0A7G9WA03</accession>
<name>A0A7G9WA03_ALKCA</name>
<dbReference type="GO" id="GO:0032049">
    <property type="term" value="P:cardiolipin biosynthetic process"/>
    <property type="evidence" value="ECO:0007669"/>
    <property type="project" value="UniProtKB-UniRule"/>
</dbReference>
<evidence type="ECO:0000313" key="17">
    <source>
        <dbReference type="Proteomes" id="UP000516160"/>
    </source>
</evidence>
<keyword evidence="11 13" id="KW-1208">Phospholipid metabolism</keyword>
<dbReference type="KEGG" id="acae:HYG86_12420"/>
<dbReference type="InterPro" id="IPR001736">
    <property type="entry name" value="PLipase_D/transphosphatidylase"/>
</dbReference>
<comment type="similarity">
    <text evidence="13">Belongs to the phospholipase D family. Cardiolipin synthase subfamily.</text>
</comment>
<feature type="transmembrane region" description="Helical" evidence="13">
    <location>
        <begin position="31"/>
        <end position="54"/>
    </location>
</feature>
<keyword evidence="3 13" id="KW-0444">Lipid biosynthesis</keyword>
<feature type="transmembrane region" description="Helical" evidence="13">
    <location>
        <begin position="7"/>
        <end position="25"/>
    </location>
</feature>
<evidence type="ECO:0000256" key="7">
    <source>
        <dbReference type="ARBA" id="ARBA00022989"/>
    </source>
</evidence>
<dbReference type="InterPro" id="IPR030874">
    <property type="entry name" value="Cardiolipin_synth_Firmi"/>
</dbReference>
<keyword evidence="4 13" id="KW-0808">Transferase</keyword>
<keyword evidence="10 13" id="KW-0594">Phospholipid biosynthesis</keyword>
<dbReference type="PANTHER" id="PTHR21248">
    <property type="entry name" value="CARDIOLIPIN SYNTHASE"/>
    <property type="match status" value="1"/>
</dbReference>
<evidence type="ECO:0000256" key="13">
    <source>
        <dbReference type="HAMAP-Rule" id="MF_01916"/>
    </source>
</evidence>
<dbReference type="AlphaFoldDB" id="A0A7G9WA03"/>
<feature type="active site" evidence="13">
    <location>
        <position position="211"/>
    </location>
</feature>
<dbReference type="NCBIfam" id="TIGR04265">
    <property type="entry name" value="bac_cardiolipin"/>
    <property type="match status" value="1"/>
</dbReference>
<dbReference type="Gene3D" id="3.30.870.10">
    <property type="entry name" value="Endonuclease Chain A"/>
    <property type="match status" value="2"/>
</dbReference>
<evidence type="ECO:0000256" key="3">
    <source>
        <dbReference type="ARBA" id="ARBA00022516"/>
    </source>
</evidence>
<feature type="active site" evidence="13">
    <location>
        <position position="216"/>
    </location>
</feature>
<dbReference type="CDD" id="cd09110">
    <property type="entry name" value="PLDc_CLS_1"/>
    <property type="match status" value="1"/>
</dbReference>
<evidence type="ECO:0000256" key="9">
    <source>
        <dbReference type="ARBA" id="ARBA00023136"/>
    </source>
</evidence>
<dbReference type="EMBL" id="CP058559">
    <property type="protein sequence ID" value="QNO15515.1"/>
    <property type="molecule type" value="Genomic_DNA"/>
</dbReference>
<dbReference type="Pfam" id="PF13091">
    <property type="entry name" value="PLDc_2"/>
    <property type="match status" value="2"/>
</dbReference>
<dbReference type="CDD" id="cd09112">
    <property type="entry name" value="PLDc_CLS_2"/>
    <property type="match status" value="1"/>
</dbReference>
<keyword evidence="6" id="KW-0677">Repeat</keyword>
<reference evidence="16 17" key="1">
    <citation type="submission" date="2020-07" db="EMBL/GenBank/DDBJ databases">
        <title>Alkalicella. sp. LB2 genome.</title>
        <authorList>
            <person name="Postec A."/>
            <person name="Quemeneur M."/>
        </authorList>
    </citation>
    <scope>NUCLEOTIDE SEQUENCE [LARGE SCALE GENOMIC DNA]</scope>
    <source>
        <strain evidence="16 17">LB2</strain>
    </source>
</reference>
<dbReference type="InterPro" id="IPR027379">
    <property type="entry name" value="CLS_N"/>
</dbReference>
<dbReference type="FunFam" id="3.30.870.10:FF:000021">
    <property type="entry name" value="Cardiolipin synthase"/>
    <property type="match status" value="1"/>
</dbReference>
<comment type="subcellular location">
    <subcellularLocation>
        <location evidence="1 13">Cell membrane</location>
        <topology evidence="1 13">Multi-pass membrane protein</topology>
    </subcellularLocation>
</comment>
<dbReference type="HAMAP" id="MF_01916">
    <property type="entry name" value="Cardiolipin_synth_Cls"/>
    <property type="match status" value="1"/>
</dbReference>
<evidence type="ECO:0000256" key="4">
    <source>
        <dbReference type="ARBA" id="ARBA00022679"/>
    </source>
</evidence>
<comment type="function">
    <text evidence="12 13">Catalyzes the reversible phosphatidyl group transfer from one phosphatidylglycerol molecule to another to form cardiolipin (CL) (diphosphatidylglycerol) and glycerol.</text>
</comment>
<dbReference type="Pfam" id="PF13396">
    <property type="entry name" value="PLDc_N"/>
    <property type="match status" value="1"/>
</dbReference>
<proteinExistence type="inferred from homology"/>
<dbReference type="SUPFAM" id="SSF56024">
    <property type="entry name" value="Phospholipase D/nuclease"/>
    <property type="match status" value="2"/>
</dbReference>
<sequence length="468" mass="53967">MNLFSNTVSIIFILNMIFAITLVFLERRDPTTTWAWILILNLLPGIGFILYLFLGLRFRKRKVYGEKQIKDFKLEQRFNQEFSCEGPECHLFEGMLNLGLRSSPTSNLGMNSLDIFVKGEDKFDDLFKSIQGAKYHVHVNYYIIKNDSLGQKLVDLLTLKALEGVEVRVLFDSVGCRKLPRNFFSKLEEAGGKASNFSRSFLDLNYRNHRKIVIIDGSIGYIGGFNVGIEYLGQNEEFGFWRDTHLKVHGDSVDSLQYRFLLDWSFATEEEIPYNEQFFPQKEQIGTVKMQIVSSGPDSKEEEIKSLFLKMIYSAKDSIYIQTPYFIPDQTMLEALRIATMSGVDVRIVIPDKPDHLFVYEANHSYMGVMLATGAKCYLYRGGFMHSKTIVVDGELASVGTTNMDVRSFKLNFEINAFIYDQETSTKLKDIFMEDLRKCEEVTMEAYNKRSNWLKFKESISRLISPIL</sequence>
<organism evidence="16 17">
    <name type="scientific">Alkalicella caledoniensis</name>
    <dbReference type="NCBI Taxonomy" id="2731377"/>
    <lineage>
        <taxon>Bacteria</taxon>
        <taxon>Bacillati</taxon>
        <taxon>Bacillota</taxon>
        <taxon>Clostridia</taxon>
        <taxon>Eubacteriales</taxon>
        <taxon>Proteinivoracaceae</taxon>
        <taxon>Alkalicella</taxon>
    </lineage>
</organism>
<evidence type="ECO:0000256" key="2">
    <source>
        <dbReference type="ARBA" id="ARBA00022475"/>
    </source>
</evidence>
<keyword evidence="2 13" id="KW-1003">Cell membrane</keyword>
<feature type="active site" evidence="13">
    <location>
        <position position="386"/>
    </location>
</feature>
<feature type="active site" evidence="13">
    <location>
        <position position="209"/>
    </location>
</feature>
<evidence type="ECO:0000313" key="16">
    <source>
        <dbReference type="EMBL" id="QNO15515.1"/>
    </source>
</evidence>
<protein>
    <recommendedName>
        <fullName evidence="13 14">Cardiolipin synthase</fullName>
        <shortName evidence="13">CL synthase</shortName>
        <ecNumber evidence="13 14">2.7.8.-</ecNumber>
    </recommendedName>
</protein>
<evidence type="ECO:0000256" key="5">
    <source>
        <dbReference type="ARBA" id="ARBA00022692"/>
    </source>
</evidence>
<evidence type="ECO:0000259" key="15">
    <source>
        <dbReference type="PROSITE" id="PS50035"/>
    </source>
</evidence>
<dbReference type="SMART" id="SM00155">
    <property type="entry name" value="PLDc"/>
    <property type="match status" value="2"/>
</dbReference>
<evidence type="ECO:0000256" key="14">
    <source>
        <dbReference type="NCBIfam" id="TIGR04265"/>
    </source>
</evidence>
<evidence type="ECO:0000256" key="10">
    <source>
        <dbReference type="ARBA" id="ARBA00023209"/>
    </source>
</evidence>
<dbReference type="GO" id="GO:0008808">
    <property type="term" value="F:cardiolipin synthase activity"/>
    <property type="evidence" value="ECO:0007669"/>
    <property type="project" value="UniProtKB-UniRule"/>
</dbReference>
<keyword evidence="5 13" id="KW-0812">Transmembrane</keyword>
<feature type="active site" evidence="13">
    <location>
        <position position="393"/>
    </location>
</feature>
<comment type="catalytic activity">
    <reaction evidence="13">
        <text>2 a 1,2-diacyl-sn-glycero-3-phospho-(1'-sn-glycerol) = a cardiolipin + glycerol</text>
        <dbReference type="Rhea" id="RHEA:31451"/>
        <dbReference type="ChEBI" id="CHEBI:17754"/>
        <dbReference type="ChEBI" id="CHEBI:62237"/>
        <dbReference type="ChEBI" id="CHEBI:64716"/>
    </reaction>
</comment>
<keyword evidence="8 13" id="KW-0443">Lipid metabolism</keyword>
<dbReference type="GO" id="GO:0005886">
    <property type="term" value="C:plasma membrane"/>
    <property type="evidence" value="ECO:0007669"/>
    <property type="project" value="UniProtKB-SubCell"/>
</dbReference>
<dbReference type="PROSITE" id="PS50035">
    <property type="entry name" value="PLD"/>
    <property type="match status" value="2"/>
</dbReference>
<feature type="domain" description="PLD phosphodiesterase" evidence="15">
    <location>
        <begin position="204"/>
        <end position="231"/>
    </location>
</feature>
<dbReference type="RefSeq" id="WP_213165879.1">
    <property type="nucleotide sequence ID" value="NZ_CP058559.1"/>
</dbReference>
<keyword evidence="9 13" id="KW-0472">Membrane</keyword>